<dbReference type="OrthoDB" id="10255285at2759"/>
<sequence length="47" mass="4525">MVGAGLPAPSAQSGCMPMAEFFKLAVSSFKVYDLSLFGGGGGGAAAA</sequence>
<keyword evidence="2" id="KW-1185">Reference proteome</keyword>
<accession>A0A5J5ARS4</accession>
<proteinExistence type="predicted"/>
<organism evidence="1 2">
    <name type="scientific">Nyssa sinensis</name>
    <dbReference type="NCBI Taxonomy" id="561372"/>
    <lineage>
        <taxon>Eukaryota</taxon>
        <taxon>Viridiplantae</taxon>
        <taxon>Streptophyta</taxon>
        <taxon>Embryophyta</taxon>
        <taxon>Tracheophyta</taxon>
        <taxon>Spermatophyta</taxon>
        <taxon>Magnoliopsida</taxon>
        <taxon>eudicotyledons</taxon>
        <taxon>Gunneridae</taxon>
        <taxon>Pentapetalae</taxon>
        <taxon>asterids</taxon>
        <taxon>Cornales</taxon>
        <taxon>Nyssaceae</taxon>
        <taxon>Nyssa</taxon>
    </lineage>
</organism>
<gene>
    <name evidence="1" type="ORF">F0562_032895</name>
</gene>
<dbReference type="EMBL" id="CM018042">
    <property type="protein sequence ID" value="KAA8532989.1"/>
    <property type="molecule type" value="Genomic_DNA"/>
</dbReference>
<name>A0A5J5ARS4_9ASTE</name>
<evidence type="ECO:0000313" key="2">
    <source>
        <dbReference type="Proteomes" id="UP000325577"/>
    </source>
</evidence>
<reference evidence="1 2" key="1">
    <citation type="submission" date="2019-09" db="EMBL/GenBank/DDBJ databases">
        <title>A chromosome-level genome assembly of the Chinese tupelo Nyssa sinensis.</title>
        <authorList>
            <person name="Yang X."/>
            <person name="Kang M."/>
            <person name="Yang Y."/>
            <person name="Xiong H."/>
            <person name="Wang M."/>
            <person name="Zhang Z."/>
            <person name="Wang Z."/>
            <person name="Wu H."/>
            <person name="Ma T."/>
            <person name="Liu J."/>
            <person name="Xi Z."/>
        </authorList>
    </citation>
    <scope>NUCLEOTIDE SEQUENCE [LARGE SCALE GENOMIC DNA]</scope>
    <source>
        <strain evidence="1">J267</strain>
        <tissue evidence="1">Leaf</tissue>
    </source>
</reference>
<dbReference type="Proteomes" id="UP000325577">
    <property type="component" value="Linkage Group LG19"/>
</dbReference>
<dbReference type="AlphaFoldDB" id="A0A5J5ARS4"/>
<evidence type="ECO:0000313" key="1">
    <source>
        <dbReference type="EMBL" id="KAA8532989.1"/>
    </source>
</evidence>
<protein>
    <submittedName>
        <fullName evidence="1">Uncharacterized protein</fullName>
    </submittedName>
</protein>